<dbReference type="AlphaFoldDB" id="A0A915ESC4"/>
<proteinExistence type="predicted"/>
<protein>
    <submittedName>
        <fullName evidence="2">Uncharacterized protein</fullName>
    </submittedName>
</protein>
<evidence type="ECO:0000313" key="1">
    <source>
        <dbReference type="Proteomes" id="UP000887574"/>
    </source>
</evidence>
<evidence type="ECO:0000313" key="2">
    <source>
        <dbReference type="WBParaSite" id="jg9929"/>
    </source>
</evidence>
<accession>A0A915ESC4</accession>
<organism evidence="1 2">
    <name type="scientific">Ditylenchus dipsaci</name>
    <dbReference type="NCBI Taxonomy" id="166011"/>
    <lineage>
        <taxon>Eukaryota</taxon>
        <taxon>Metazoa</taxon>
        <taxon>Ecdysozoa</taxon>
        <taxon>Nematoda</taxon>
        <taxon>Chromadorea</taxon>
        <taxon>Rhabditida</taxon>
        <taxon>Tylenchina</taxon>
        <taxon>Tylenchomorpha</taxon>
        <taxon>Sphaerularioidea</taxon>
        <taxon>Anguinidae</taxon>
        <taxon>Anguininae</taxon>
        <taxon>Ditylenchus</taxon>
    </lineage>
</organism>
<keyword evidence="1" id="KW-1185">Reference proteome</keyword>
<dbReference type="Proteomes" id="UP000887574">
    <property type="component" value="Unplaced"/>
</dbReference>
<reference evidence="2" key="1">
    <citation type="submission" date="2022-11" db="UniProtKB">
        <authorList>
            <consortium name="WormBaseParasite"/>
        </authorList>
    </citation>
    <scope>IDENTIFICATION</scope>
</reference>
<sequence length="83" mass="9253">MAPIAAATFPPLHQHLQLSYCVITKCNKAADVNVRTKDKQLIPASLDALTQSTTFKQMFLDMNFELDDPELEFPVPAVNSDVF</sequence>
<name>A0A915ESC4_9BILA</name>
<dbReference type="WBParaSite" id="jg9929">
    <property type="protein sequence ID" value="jg9929"/>
    <property type="gene ID" value="jg9929"/>
</dbReference>